<dbReference type="Proteomes" id="UP000593994">
    <property type="component" value="Chromosome"/>
</dbReference>
<sequence length="511" mass="60249">MSKIEQLSFTNVISVNPYKNTYVSSVSSFLNETVSPVYTKDQYSISYLNTKDFINSHISLSKNIPDEDLYDAIYNKAYDELGLDQAVEYHIQYIESFNKLDENNRDFHVFIIDPIVVDDTFKNTIEKIKYIDYIIPSPLLIKSLYSKEIIEDSGVHCFLYFQENDTFIAIYDRKDFIYMKSLNYSFLQMHDRFCEIFGERIEYEDFINFVSNENLKITSSRYKESFIKLYKEIFANVSDILTYVKRALDIKIIDHIYIDTQLQTVSKLDEIAEVELSVKSSNFNFNYGFESANEHIDHIHSLMHLYTTTNTEEKYECNFTTYHRPPAFIKRESGRVILLAIASIVLAFIYPISYWTLTYAQSVQYNLLEEEYREVHNTKTTREAIIKNKEADKHKTSALLDKEKQEYVEKKNTLIKIHDVKVNYPMKANLLYKLSKDINKYQVKLETVLYSEKETKKQLQLGLVSSKDKKITDLIKYLTKTYEGKFSFSIEEISYTEESKLYFGELKVNLL</sequence>
<evidence type="ECO:0000256" key="1">
    <source>
        <dbReference type="SAM" id="Phobius"/>
    </source>
</evidence>
<dbReference type="AlphaFoldDB" id="A0A7S7LWT8"/>
<protein>
    <submittedName>
        <fullName evidence="2">Uncharacterized protein</fullName>
    </submittedName>
</protein>
<evidence type="ECO:0000313" key="3">
    <source>
        <dbReference type="Proteomes" id="UP000593994"/>
    </source>
</evidence>
<keyword evidence="1" id="KW-0472">Membrane</keyword>
<organism evidence="2 3">
    <name type="scientific">Candidatus Sulfurimonas baltica</name>
    <dbReference type="NCBI Taxonomy" id="2740404"/>
    <lineage>
        <taxon>Bacteria</taxon>
        <taxon>Pseudomonadati</taxon>
        <taxon>Campylobacterota</taxon>
        <taxon>Epsilonproteobacteria</taxon>
        <taxon>Campylobacterales</taxon>
        <taxon>Sulfurimonadaceae</taxon>
        <taxon>Sulfurimonas</taxon>
    </lineage>
</organism>
<dbReference type="EMBL" id="CP054492">
    <property type="protein sequence ID" value="QOY52821.1"/>
    <property type="molecule type" value="Genomic_DNA"/>
</dbReference>
<keyword evidence="1" id="KW-1133">Transmembrane helix</keyword>
<name>A0A7S7LWT8_9BACT</name>
<dbReference type="KEGG" id="sbal:HUE88_03800"/>
<gene>
    <name evidence="2" type="ORF">HUE88_03800</name>
</gene>
<feature type="transmembrane region" description="Helical" evidence="1">
    <location>
        <begin position="336"/>
        <end position="357"/>
    </location>
</feature>
<keyword evidence="1" id="KW-0812">Transmembrane</keyword>
<keyword evidence="3" id="KW-1185">Reference proteome</keyword>
<proteinExistence type="predicted"/>
<evidence type="ECO:0000313" key="2">
    <source>
        <dbReference type="EMBL" id="QOY52821.1"/>
    </source>
</evidence>
<dbReference type="RefSeq" id="WP_194371227.1">
    <property type="nucleotide sequence ID" value="NZ_CP054492.1"/>
</dbReference>
<reference evidence="2 3" key="1">
    <citation type="submission" date="2020-05" db="EMBL/GenBank/DDBJ databases">
        <title>Sulfurimonas marisnigri, sp. nov., and Sulfurimonas baltica, sp. nov., manganese oxide reducing chemolithoautotrophs of the class Epsilonproteobacteria isolated from the pelagic redoxclines of the Black and Baltic Seas and emended description of the genus Sulfurimonas.</title>
        <authorList>
            <person name="Henkel J.V."/>
            <person name="Laudan C."/>
            <person name="Werner J."/>
            <person name="Neu T."/>
            <person name="Plewe S."/>
            <person name="Sproer C."/>
            <person name="Bunk B."/>
            <person name="Schulz-Vogt H.N."/>
        </authorList>
    </citation>
    <scope>NUCLEOTIDE SEQUENCE [LARGE SCALE GENOMIC DNA]</scope>
    <source>
        <strain evidence="2 3">GD2</strain>
    </source>
</reference>
<accession>A0A7S7LWT8</accession>